<reference evidence="1 2" key="1">
    <citation type="submission" date="2019-07" db="EMBL/GenBank/DDBJ databases">
        <title>Genomic Encyclopedia of Archaeal and Bacterial Type Strains, Phase II (KMG-II): from individual species to whole genera.</title>
        <authorList>
            <person name="Goeker M."/>
        </authorList>
    </citation>
    <scope>NUCLEOTIDE SEQUENCE [LARGE SCALE GENOMIC DNA]</scope>
    <source>
        <strain evidence="1 2">ATCC BAA-252</strain>
    </source>
</reference>
<gene>
    <name evidence="1" type="ORF">JM93_00899</name>
</gene>
<evidence type="ECO:0000313" key="1">
    <source>
        <dbReference type="EMBL" id="TWI93343.1"/>
    </source>
</evidence>
<keyword evidence="2" id="KW-1185">Reference proteome</keyword>
<accession>A0A562TIT1</accession>
<dbReference type="EMBL" id="VLLF01000001">
    <property type="protein sequence ID" value="TWI93343.1"/>
    <property type="molecule type" value="Genomic_DNA"/>
</dbReference>
<protein>
    <recommendedName>
        <fullName evidence="3">DUF2267 domain-containing protein</fullName>
    </recommendedName>
</protein>
<comment type="caution">
    <text evidence="1">The sequence shown here is derived from an EMBL/GenBank/DDBJ whole genome shotgun (WGS) entry which is preliminary data.</text>
</comment>
<dbReference type="RefSeq" id="WP_145340809.1">
    <property type="nucleotide sequence ID" value="NZ_SMLY01000059.1"/>
</dbReference>
<sequence>MDELISRVATAAGIDADKAREAIAIILKFLNSAGDEQHMQQIFDALPGSSELVAAKEAEGKSGGLLGGLAGMMGGSMGNGMGAMAALNELTSAGLDMNEVQTVAKELVAAAKEKAGDETVDAVVGKIPGLSQIL</sequence>
<proteinExistence type="predicted"/>
<name>A0A562TIT1_9HYPH</name>
<evidence type="ECO:0008006" key="3">
    <source>
        <dbReference type="Google" id="ProtNLM"/>
    </source>
</evidence>
<dbReference type="OrthoDB" id="7907231at2"/>
<dbReference type="Proteomes" id="UP000320593">
    <property type="component" value="Unassembled WGS sequence"/>
</dbReference>
<evidence type="ECO:0000313" key="2">
    <source>
        <dbReference type="Proteomes" id="UP000320593"/>
    </source>
</evidence>
<organism evidence="1 2">
    <name type="scientific">Roseibium hamelinense</name>
    <dbReference type="NCBI Taxonomy" id="150831"/>
    <lineage>
        <taxon>Bacteria</taxon>
        <taxon>Pseudomonadati</taxon>
        <taxon>Pseudomonadota</taxon>
        <taxon>Alphaproteobacteria</taxon>
        <taxon>Hyphomicrobiales</taxon>
        <taxon>Stappiaceae</taxon>
        <taxon>Roseibium</taxon>
    </lineage>
</organism>
<dbReference type="AlphaFoldDB" id="A0A562TIT1"/>